<keyword evidence="6" id="KW-0378">Hydrolase</keyword>
<organism evidence="6 7">
    <name type="scientific">Serratia rubidaea</name>
    <name type="common">Serratia marinorubra</name>
    <dbReference type="NCBI Taxonomy" id="61652"/>
    <lineage>
        <taxon>Bacteria</taxon>
        <taxon>Pseudomonadati</taxon>
        <taxon>Pseudomonadota</taxon>
        <taxon>Gammaproteobacteria</taxon>
        <taxon>Enterobacterales</taxon>
        <taxon>Yersiniaceae</taxon>
        <taxon>Serratia</taxon>
    </lineage>
</organism>
<dbReference type="InterPro" id="IPR041492">
    <property type="entry name" value="HAD_2"/>
</dbReference>
<name>A0A447QKQ4_SERRU</name>
<dbReference type="GO" id="GO:0005829">
    <property type="term" value="C:cytosol"/>
    <property type="evidence" value="ECO:0007669"/>
    <property type="project" value="TreeGrafter"/>
</dbReference>
<evidence type="ECO:0000256" key="1">
    <source>
        <dbReference type="ARBA" id="ARBA00000830"/>
    </source>
</evidence>
<sequence>MIEKKPHPAPLYLVLGKLGLRAGELLFVGDSRNDIQAAQAAGCPSVGLTYGYNYGEAIALSHPDRVLERFADLLPVLGRSSLENQEI</sequence>
<dbReference type="InterPro" id="IPR023214">
    <property type="entry name" value="HAD_sf"/>
</dbReference>
<dbReference type="Proteomes" id="UP000271603">
    <property type="component" value="Chromosome"/>
</dbReference>
<dbReference type="InterPro" id="IPR036412">
    <property type="entry name" value="HAD-like_sf"/>
</dbReference>
<comment type="similarity">
    <text evidence="3">Belongs to the HAD-like hydrolase superfamily. CbbY/CbbZ/Gph/YieH family.</text>
</comment>
<evidence type="ECO:0000256" key="5">
    <source>
        <dbReference type="ARBA" id="ARBA00022723"/>
    </source>
</evidence>
<reference evidence="6 7" key="1">
    <citation type="submission" date="2018-12" db="EMBL/GenBank/DDBJ databases">
        <authorList>
            <consortium name="Pathogen Informatics"/>
        </authorList>
    </citation>
    <scope>NUCLEOTIDE SEQUENCE [LARGE SCALE GENOMIC DNA]</scope>
    <source>
        <strain evidence="6 7">NCTC9419</strain>
    </source>
</reference>
<keyword evidence="5" id="KW-0479">Metal-binding</keyword>
<comment type="catalytic activity">
    <reaction evidence="1">
        <text>2-phosphoglycolate + H2O = glycolate + phosphate</text>
        <dbReference type="Rhea" id="RHEA:14369"/>
        <dbReference type="ChEBI" id="CHEBI:15377"/>
        <dbReference type="ChEBI" id="CHEBI:29805"/>
        <dbReference type="ChEBI" id="CHEBI:43474"/>
        <dbReference type="ChEBI" id="CHEBI:58033"/>
        <dbReference type="EC" id="3.1.3.18"/>
    </reaction>
</comment>
<dbReference type="GO" id="GO:0046872">
    <property type="term" value="F:metal ion binding"/>
    <property type="evidence" value="ECO:0007669"/>
    <property type="project" value="UniProtKB-KW"/>
</dbReference>
<dbReference type="EC" id="3.1.3.18" evidence="4"/>
<evidence type="ECO:0000256" key="3">
    <source>
        <dbReference type="ARBA" id="ARBA00006171"/>
    </source>
</evidence>
<dbReference type="EMBL" id="LR134155">
    <property type="protein sequence ID" value="VEA70606.1"/>
    <property type="molecule type" value="Genomic_DNA"/>
</dbReference>
<evidence type="ECO:0000256" key="2">
    <source>
        <dbReference type="ARBA" id="ARBA00004818"/>
    </source>
</evidence>
<comment type="pathway">
    <text evidence="2">Organic acid metabolism; glycolate biosynthesis; glycolate from 2-phosphoglycolate: step 1/1.</text>
</comment>
<proteinExistence type="inferred from homology"/>
<dbReference type="Gene3D" id="3.40.50.1000">
    <property type="entry name" value="HAD superfamily/HAD-like"/>
    <property type="match status" value="1"/>
</dbReference>
<dbReference type="InterPro" id="IPR050155">
    <property type="entry name" value="HAD-like_hydrolase_sf"/>
</dbReference>
<gene>
    <name evidence="6" type="primary">gph_1</name>
    <name evidence="6" type="ORF">NCTC9419_02113</name>
</gene>
<dbReference type="GO" id="GO:0006281">
    <property type="term" value="P:DNA repair"/>
    <property type="evidence" value="ECO:0007669"/>
    <property type="project" value="TreeGrafter"/>
</dbReference>
<dbReference type="PANTHER" id="PTHR43434">
    <property type="entry name" value="PHOSPHOGLYCOLATE PHOSPHATASE"/>
    <property type="match status" value="1"/>
</dbReference>
<evidence type="ECO:0000313" key="7">
    <source>
        <dbReference type="Proteomes" id="UP000271603"/>
    </source>
</evidence>
<evidence type="ECO:0000256" key="4">
    <source>
        <dbReference type="ARBA" id="ARBA00013078"/>
    </source>
</evidence>
<dbReference type="SUPFAM" id="SSF56784">
    <property type="entry name" value="HAD-like"/>
    <property type="match status" value="1"/>
</dbReference>
<dbReference type="PANTHER" id="PTHR43434:SF1">
    <property type="entry name" value="PHOSPHOGLYCOLATE PHOSPHATASE"/>
    <property type="match status" value="1"/>
</dbReference>
<dbReference type="Pfam" id="PF13419">
    <property type="entry name" value="HAD_2"/>
    <property type="match status" value="1"/>
</dbReference>
<dbReference type="AlphaFoldDB" id="A0A447QKQ4"/>
<evidence type="ECO:0000313" key="6">
    <source>
        <dbReference type="EMBL" id="VEA70606.1"/>
    </source>
</evidence>
<dbReference type="GO" id="GO:0008967">
    <property type="term" value="F:phosphoglycolate phosphatase activity"/>
    <property type="evidence" value="ECO:0007669"/>
    <property type="project" value="UniProtKB-EC"/>
</dbReference>
<protein>
    <recommendedName>
        <fullName evidence="4">phosphoglycolate phosphatase</fullName>
        <ecNumber evidence="4">3.1.3.18</ecNumber>
    </recommendedName>
</protein>
<accession>A0A447QKQ4</accession>